<accession>A0A0G1ITR2</accession>
<organism evidence="2 3">
    <name type="scientific">Candidatus Gottesmanbacteria bacterium GW2011_GWB1_44_11c</name>
    <dbReference type="NCBI Taxonomy" id="1618447"/>
    <lineage>
        <taxon>Bacteria</taxon>
        <taxon>Candidatus Gottesmaniibacteriota</taxon>
    </lineage>
</organism>
<feature type="domain" description="DUF5667" evidence="1">
    <location>
        <begin position="66"/>
        <end position="177"/>
    </location>
</feature>
<protein>
    <recommendedName>
        <fullName evidence="1">DUF5667 domain-containing protein</fullName>
    </recommendedName>
</protein>
<comment type="caution">
    <text evidence="2">The sequence shown here is derived from an EMBL/GenBank/DDBJ whole genome shotgun (WGS) entry which is preliminary data.</text>
</comment>
<evidence type="ECO:0000313" key="3">
    <source>
        <dbReference type="Proteomes" id="UP000034617"/>
    </source>
</evidence>
<dbReference type="Pfam" id="PF18915">
    <property type="entry name" value="DUF5667"/>
    <property type="match status" value="1"/>
</dbReference>
<name>A0A0G1ITR2_9BACT</name>
<sequence>MKKISFMCSLILLVIVGMAFHTSIYAGENITVAGGEVLPDQQQAEPVESVISSVVQKVEYTLPYPGILPDHPLYFLKRLRDTILERLITDPIRKAEFYVLQSDKRLQMGIMLTDGGKGNLGESTISKAEKYMEQAAVGLSAYKKSGGIVPPYVVERLEKATAKHKEVMTDLLEKVQETEKAGLEGSMTLLKEVIASLGSLK</sequence>
<evidence type="ECO:0000313" key="2">
    <source>
        <dbReference type="EMBL" id="KKT35192.1"/>
    </source>
</evidence>
<reference evidence="2 3" key="1">
    <citation type="journal article" date="2015" name="Nature">
        <title>rRNA introns, odd ribosomes, and small enigmatic genomes across a large radiation of phyla.</title>
        <authorList>
            <person name="Brown C.T."/>
            <person name="Hug L.A."/>
            <person name="Thomas B.C."/>
            <person name="Sharon I."/>
            <person name="Castelle C.J."/>
            <person name="Singh A."/>
            <person name="Wilkins M.J."/>
            <person name="Williams K.H."/>
            <person name="Banfield J.F."/>
        </authorList>
    </citation>
    <scope>NUCLEOTIDE SEQUENCE [LARGE SCALE GENOMIC DNA]</scope>
</reference>
<proteinExistence type="predicted"/>
<evidence type="ECO:0000259" key="1">
    <source>
        <dbReference type="Pfam" id="PF18915"/>
    </source>
</evidence>
<dbReference type="AlphaFoldDB" id="A0A0G1ITR2"/>
<dbReference type="Proteomes" id="UP000034617">
    <property type="component" value="Unassembled WGS sequence"/>
</dbReference>
<dbReference type="EMBL" id="LCHM01000057">
    <property type="protein sequence ID" value="KKT35192.1"/>
    <property type="molecule type" value="Genomic_DNA"/>
</dbReference>
<gene>
    <name evidence="2" type="ORF">UW22_C0057G0004</name>
</gene>
<dbReference type="InterPro" id="IPR043725">
    <property type="entry name" value="DUF5667"/>
</dbReference>